<proteinExistence type="inferred from homology"/>
<sequence length="362" mass="40693">MIPDSSSENYPNLRYQHDKVQVNEDAPSFTMSMNDYATYSNLGLLQPITPDLIQAMAIRVLKNEQFDLLFDVANVDLSIVNAIRRIIIAEIPTVAIETVFMKNNTSVMPDEVLSHRIGLVPLKVNPDLLEYRNPGDPVTPENTLAFTMHVQCTNKPGVDQDLTDKLKYNNSHVYSRDIKWVPQGQQQEEKFAHSPPVPVHDMILLLQMRPNQVVSMDMHAVKGIGKTHAKFSPVATASYRLLPEINLVRPILGRTAELLRAACPLNVFDIEDGPEAKRCVVARPRNCSMCRECIRSGNGSWKDQLPEKDREEVNKSIVLTRAKDYVIFSVESTGILDSSTLVLQAFDIFLQKIKQLNAALSV</sequence>
<dbReference type="EMBL" id="JARBJD010000095">
    <property type="protein sequence ID" value="KAK2953109.1"/>
    <property type="molecule type" value="Genomic_DNA"/>
</dbReference>
<accession>A0ABQ9XQK3</accession>
<dbReference type="InterPro" id="IPR036603">
    <property type="entry name" value="RBP11-like"/>
</dbReference>
<name>A0ABQ9XQK3_9EUKA</name>
<dbReference type="InterPro" id="IPR011262">
    <property type="entry name" value="DNA-dir_RNA_pol_insert"/>
</dbReference>
<comment type="subcellular location">
    <subcellularLocation>
        <location evidence="1">Nucleus</location>
    </subcellularLocation>
</comment>
<keyword evidence="4" id="KW-0804">Transcription</keyword>
<evidence type="ECO:0000259" key="7">
    <source>
        <dbReference type="SMART" id="SM00662"/>
    </source>
</evidence>
<dbReference type="InterPro" id="IPR011263">
    <property type="entry name" value="DNA-dir_RNA_pol_RpoA/D/Rpb3"/>
</dbReference>
<comment type="similarity">
    <text evidence="6">Belongs to the archaeal Rpo3/eukaryotic RPB3 RNA polymerase subunit family.</text>
</comment>
<organism evidence="8 9">
    <name type="scientific">Blattamonas nauphoetae</name>
    <dbReference type="NCBI Taxonomy" id="2049346"/>
    <lineage>
        <taxon>Eukaryota</taxon>
        <taxon>Metamonada</taxon>
        <taxon>Preaxostyla</taxon>
        <taxon>Oxymonadida</taxon>
        <taxon>Blattamonas</taxon>
    </lineage>
</organism>
<evidence type="ECO:0000313" key="9">
    <source>
        <dbReference type="Proteomes" id="UP001281761"/>
    </source>
</evidence>
<dbReference type="PANTHER" id="PTHR11800">
    <property type="entry name" value="DNA-DIRECTED RNA POLYMERASE"/>
    <property type="match status" value="1"/>
</dbReference>
<evidence type="ECO:0000256" key="2">
    <source>
        <dbReference type="ARBA" id="ARBA00022083"/>
    </source>
</evidence>
<evidence type="ECO:0000256" key="3">
    <source>
        <dbReference type="ARBA" id="ARBA00022478"/>
    </source>
</evidence>
<evidence type="ECO:0000256" key="1">
    <source>
        <dbReference type="ARBA" id="ARBA00004123"/>
    </source>
</evidence>
<comment type="caution">
    <text evidence="8">The sequence shown here is derived from an EMBL/GenBank/DDBJ whole genome shotgun (WGS) entry which is preliminary data.</text>
</comment>
<dbReference type="PROSITE" id="PS00446">
    <property type="entry name" value="RNA_POL_D_30KD"/>
    <property type="match status" value="1"/>
</dbReference>
<keyword evidence="3 8" id="KW-0240">DNA-directed RNA polymerase</keyword>
<dbReference type="HAMAP" id="MF_00320">
    <property type="entry name" value="RNApol_arch_Rpo3"/>
    <property type="match status" value="1"/>
</dbReference>
<evidence type="ECO:0000256" key="4">
    <source>
        <dbReference type="ARBA" id="ARBA00023163"/>
    </source>
</evidence>
<dbReference type="SUPFAM" id="SSF56553">
    <property type="entry name" value="Insert subdomain of RNA polymerase alpha subunit"/>
    <property type="match status" value="1"/>
</dbReference>
<dbReference type="CDD" id="cd07032">
    <property type="entry name" value="RNAP_I_II_AC40"/>
    <property type="match status" value="1"/>
</dbReference>
<evidence type="ECO:0000256" key="6">
    <source>
        <dbReference type="ARBA" id="ARBA00025804"/>
    </source>
</evidence>
<evidence type="ECO:0000256" key="5">
    <source>
        <dbReference type="ARBA" id="ARBA00023242"/>
    </source>
</evidence>
<dbReference type="InterPro" id="IPR022842">
    <property type="entry name" value="RNAP_Rpo3/Rpb3/RPAC1"/>
</dbReference>
<dbReference type="Pfam" id="PF01000">
    <property type="entry name" value="RNA_pol_A_bac"/>
    <property type="match status" value="1"/>
</dbReference>
<dbReference type="GO" id="GO:0000428">
    <property type="term" value="C:DNA-directed RNA polymerase complex"/>
    <property type="evidence" value="ECO:0007669"/>
    <property type="project" value="UniProtKB-KW"/>
</dbReference>
<evidence type="ECO:0000313" key="8">
    <source>
        <dbReference type="EMBL" id="KAK2953109.1"/>
    </source>
</evidence>
<reference evidence="8 9" key="1">
    <citation type="journal article" date="2022" name="bioRxiv">
        <title>Genomics of Preaxostyla Flagellates Illuminates Evolutionary Transitions and the Path Towards Mitochondrial Loss.</title>
        <authorList>
            <person name="Novak L.V.F."/>
            <person name="Treitli S.C."/>
            <person name="Pyrih J."/>
            <person name="Halakuc P."/>
            <person name="Pipaliya S.V."/>
            <person name="Vacek V."/>
            <person name="Brzon O."/>
            <person name="Soukal P."/>
            <person name="Eme L."/>
            <person name="Dacks J.B."/>
            <person name="Karnkowska A."/>
            <person name="Elias M."/>
            <person name="Hampl V."/>
        </authorList>
    </citation>
    <scope>NUCLEOTIDE SEQUENCE [LARGE SCALE GENOMIC DNA]</scope>
    <source>
        <strain evidence="8">NAU3</strain>
        <tissue evidence="8">Gut</tissue>
    </source>
</reference>
<dbReference type="Proteomes" id="UP001281761">
    <property type="component" value="Unassembled WGS sequence"/>
</dbReference>
<dbReference type="PANTHER" id="PTHR11800:SF13">
    <property type="entry name" value="DNA-DIRECTED RNA POLYMERASES I AND III SUBUNIT RPAC1"/>
    <property type="match status" value="1"/>
</dbReference>
<dbReference type="InterPro" id="IPR001514">
    <property type="entry name" value="DNA-dir_RNA_pol_30-40kDasu_CS"/>
</dbReference>
<dbReference type="SMART" id="SM00662">
    <property type="entry name" value="RPOLD"/>
    <property type="match status" value="1"/>
</dbReference>
<dbReference type="NCBIfam" id="NF001988">
    <property type="entry name" value="PRK00783.1"/>
    <property type="match status" value="1"/>
</dbReference>
<dbReference type="Gene3D" id="3.30.1360.10">
    <property type="entry name" value="RNA polymerase, RBP11-like subunit"/>
    <property type="match status" value="1"/>
</dbReference>
<dbReference type="Pfam" id="PF01193">
    <property type="entry name" value="RNA_pol_L"/>
    <property type="match status" value="1"/>
</dbReference>
<dbReference type="Gene3D" id="2.170.120.12">
    <property type="entry name" value="DNA-directed RNA polymerase, insert domain"/>
    <property type="match status" value="1"/>
</dbReference>
<keyword evidence="5" id="KW-0539">Nucleus</keyword>
<dbReference type="InterPro" id="IPR050518">
    <property type="entry name" value="Rpo3/RPB3_RNA_Pol_subunit"/>
</dbReference>
<dbReference type="SUPFAM" id="SSF55257">
    <property type="entry name" value="RBP11-like subunits of RNA polymerase"/>
    <property type="match status" value="1"/>
</dbReference>
<gene>
    <name evidence="8" type="ORF">BLNAU_11894</name>
</gene>
<protein>
    <recommendedName>
        <fullName evidence="2">DNA-directed RNA polymerases I and III subunit RPAC1</fullName>
    </recommendedName>
</protein>
<keyword evidence="9" id="KW-1185">Reference proteome</keyword>
<dbReference type="InterPro" id="IPR033901">
    <property type="entry name" value="RNAPI/III_AC40"/>
</dbReference>
<feature type="domain" description="DNA-directed RNA polymerase RpoA/D/Rpb3-type" evidence="7">
    <location>
        <begin position="67"/>
        <end position="359"/>
    </location>
</feature>
<dbReference type="InterPro" id="IPR036643">
    <property type="entry name" value="RNApol_insert_sf"/>
</dbReference>